<dbReference type="SMART" id="SM01019">
    <property type="entry name" value="B3"/>
    <property type="match status" value="4"/>
</dbReference>
<dbReference type="SUPFAM" id="SSF101936">
    <property type="entry name" value="DNA-binding pseudobarrel domain"/>
    <property type="match status" value="4"/>
</dbReference>
<dbReference type="EMBL" id="LUHQ01000004">
    <property type="protein sequence ID" value="OAO97127.1"/>
    <property type="molecule type" value="Genomic_DNA"/>
</dbReference>
<name>A0A178UUV2_ARATH</name>
<dbReference type="Gene3D" id="2.40.330.10">
    <property type="entry name" value="DNA-binding pseudobarrel domain"/>
    <property type="match status" value="4"/>
</dbReference>
<sequence length="563" mass="64222">MNNPTLFSPKSPHFFQPLLPGFKSHINIPVKFFSKYIKGKHEGKTVKLRSDSSKRTWKVKIEGHTLTDGWKEFVEAHDLRISDFVIFKHKGDMFFDVTALGSSCCEVQYAPSCSHGENEESDEIGESSRKEKEIEENIETEPDQFSSDLTCFSQSVTTSNLMRDSVGVPRDFAKRYGFNIGRHEIVLMNEEGKPWESEVISYKSGKVIVAGGWKSLCTESKLEVGDSCTFKLLHNAKMPVFRLCTRLPKAGAEARPLKRARVQRWSQESRSKHDVREKIAEEGEPSRRNRTSNKSTGDQGKLQQTQSCFIFDHVAKVNQSVDNMGKLLRKKHVNKRIPETEAKSFSLYKSCFVAYVTDWNLREDTLSLPRNFVRSDGLIKGSNKIVLMNEGARTWTLILKFRDSRRTFYSRGGWRSFCRENGLKPGDSVTFKLESSNTKTPLLLFSIAESKSASTKDRTRFLTLTVTPSSIRSSRLYLSKKFISVNKMERAGGKKITLLDKNGEEWPVTLLMDKRYTRMVLGSGLREFCNAIGVKAYESVVLELVWEETTTLPMFKFCSKIKT</sequence>
<dbReference type="Pfam" id="PF02362">
    <property type="entry name" value="B3"/>
    <property type="match status" value="4"/>
</dbReference>
<dbReference type="AlphaFoldDB" id="A0A178UUV2"/>
<organism evidence="9 10">
    <name type="scientific">Arabidopsis thaliana</name>
    <name type="common">Mouse-ear cress</name>
    <dbReference type="NCBI Taxonomy" id="3702"/>
    <lineage>
        <taxon>Eukaryota</taxon>
        <taxon>Viridiplantae</taxon>
        <taxon>Streptophyta</taxon>
        <taxon>Embryophyta</taxon>
        <taxon>Tracheophyta</taxon>
        <taxon>Spermatophyta</taxon>
        <taxon>Magnoliopsida</taxon>
        <taxon>eudicotyledons</taxon>
        <taxon>Gunneridae</taxon>
        <taxon>Pentapetalae</taxon>
        <taxon>rosids</taxon>
        <taxon>malvids</taxon>
        <taxon>Brassicales</taxon>
        <taxon>Brassicaceae</taxon>
        <taxon>Camelineae</taxon>
        <taxon>Arabidopsis</taxon>
    </lineage>
</organism>
<feature type="domain" description="TF-B3" evidence="8">
    <location>
        <begin position="351"/>
        <end position="448"/>
    </location>
</feature>
<feature type="region of interest" description="Disordered" evidence="7">
    <location>
        <begin position="255"/>
        <end position="301"/>
    </location>
</feature>
<evidence type="ECO:0000313" key="10">
    <source>
        <dbReference type="Proteomes" id="UP000078284"/>
    </source>
</evidence>
<evidence type="ECO:0000256" key="5">
    <source>
        <dbReference type="ARBA" id="ARBA00023163"/>
    </source>
</evidence>
<dbReference type="ExpressionAtlas" id="A0A178UUV2">
    <property type="expression patterns" value="baseline and differential"/>
</dbReference>
<dbReference type="GO" id="GO:0005634">
    <property type="term" value="C:nucleus"/>
    <property type="evidence" value="ECO:0007669"/>
    <property type="project" value="UniProtKB-SubCell"/>
</dbReference>
<feature type="domain" description="TF-B3" evidence="8">
    <location>
        <begin position="11"/>
        <end position="103"/>
    </location>
</feature>
<keyword evidence="5" id="KW-0804">Transcription</keyword>
<keyword evidence="3" id="KW-0805">Transcription regulation</keyword>
<reference evidence="10" key="1">
    <citation type="journal article" date="2016" name="Proc. Natl. Acad. Sci. U.S.A.">
        <title>Chromosome-level assembly of Arabidopsis thaliana Ler reveals the extent of translocation and inversion polymorphisms.</title>
        <authorList>
            <person name="Zapata L."/>
            <person name="Ding J."/>
            <person name="Willing E.M."/>
            <person name="Hartwig B."/>
            <person name="Bezdan D."/>
            <person name="Jiao W.B."/>
            <person name="Patel V."/>
            <person name="Velikkakam James G."/>
            <person name="Koornneef M."/>
            <person name="Ossowski S."/>
            <person name="Schneeberger K."/>
        </authorList>
    </citation>
    <scope>NUCLEOTIDE SEQUENCE [LARGE SCALE GENOMIC DNA]</scope>
    <source>
        <strain evidence="10">cv. Landsberg erecta</strain>
    </source>
</reference>
<evidence type="ECO:0000256" key="4">
    <source>
        <dbReference type="ARBA" id="ARBA00023125"/>
    </source>
</evidence>
<evidence type="ECO:0000256" key="3">
    <source>
        <dbReference type="ARBA" id="ARBA00023015"/>
    </source>
</evidence>
<evidence type="ECO:0000313" key="9">
    <source>
        <dbReference type="EMBL" id="OAO97127.1"/>
    </source>
</evidence>
<keyword evidence="2" id="KW-0677">Repeat</keyword>
<accession>A0A178UUV2</accession>
<evidence type="ECO:0000256" key="2">
    <source>
        <dbReference type="ARBA" id="ARBA00022737"/>
    </source>
</evidence>
<dbReference type="PANTHER" id="PTHR31674:SF62">
    <property type="entry name" value="B3 DOMAIN-CONTAINING PROTEIN REM14-RELATED"/>
    <property type="match status" value="1"/>
</dbReference>
<proteinExistence type="predicted"/>
<dbReference type="GO" id="GO:0003677">
    <property type="term" value="F:DNA binding"/>
    <property type="evidence" value="ECO:0007669"/>
    <property type="project" value="UniProtKB-KW"/>
</dbReference>
<evidence type="ECO:0000256" key="1">
    <source>
        <dbReference type="ARBA" id="ARBA00004123"/>
    </source>
</evidence>
<feature type="domain" description="TF-B3" evidence="8">
    <location>
        <begin position="461"/>
        <end position="560"/>
    </location>
</feature>
<evidence type="ECO:0000259" key="8">
    <source>
        <dbReference type="PROSITE" id="PS50863"/>
    </source>
</evidence>
<keyword evidence="4" id="KW-0238">DNA-binding</keyword>
<feature type="compositionally biased region" description="Polar residues" evidence="7">
    <location>
        <begin position="292"/>
        <end position="301"/>
    </location>
</feature>
<dbReference type="FunFam" id="2.40.330.10:FF:000009">
    <property type="entry name" value="Transcriptional factor B3 family protein"/>
    <property type="match status" value="1"/>
</dbReference>
<evidence type="ECO:0000256" key="6">
    <source>
        <dbReference type="ARBA" id="ARBA00023242"/>
    </source>
</evidence>
<keyword evidence="6" id="KW-0539">Nucleus</keyword>
<evidence type="ECO:0000256" key="7">
    <source>
        <dbReference type="SAM" id="MobiDB-lite"/>
    </source>
</evidence>
<dbReference type="PROSITE" id="PS50863">
    <property type="entry name" value="B3"/>
    <property type="match status" value="4"/>
</dbReference>
<protein>
    <recommendedName>
        <fullName evidence="8">TF-B3 domain-containing protein</fullName>
    </recommendedName>
</protein>
<feature type="compositionally biased region" description="Basic and acidic residues" evidence="7">
    <location>
        <begin position="267"/>
        <end position="287"/>
    </location>
</feature>
<comment type="subcellular location">
    <subcellularLocation>
        <location evidence="1">Nucleus</location>
    </subcellularLocation>
</comment>
<dbReference type="CDD" id="cd10017">
    <property type="entry name" value="B3_DNA"/>
    <property type="match status" value="4"/>
</dbReference>
<dbReference type="InterPro" id="IPR039218">
    <property type="entry name" value="REM_fam"/>
</dbReference>
<dbReference type="InterPro" id="IPR015300">
    <property type="entry name" value="DNA-bd_pseudobarrel_sf"/>
</dbReference>
<dbReference type="InterPro" id="IPR003340">
    <property type="entry name" value="B3_DNA-bd"/>
</dbReference>
<gene>
    <name evidence="9" type="ordered locus">AXX17_At4g36250</name>
</gene>
<feature type="domain" description="TF-B3" evidence="8">
    <location>
        <begin position="151"/>
        <end position="246"/>
    </location>
</feature>
<comment type="caution">
    <text evidence="9">The sequence shown here is derived from an EMBL/GenBank/DDBJ whole genome shotgun (WGS) entry which is preliminary data.</text>
</comment>
<dbReference type="Proteomes" id="UP000078284">
    <property type="component" value="Chromosome 4"/>
</dbReference>
<dbReference type="PANTHER" id="PTHR31674">
    <property type="entry name" value="B3 DOMAIN-CONTAINING PROTEIN REM-LIKE 3-RELATED"/>
    <property type="match status" value="1"/>
</dbReference>